<dbReference type="InterPro" id="IPR034660">
    <property type="entry name" value="DinB/YfiT-like"/>
</dbReference>
<accession>A0A5P0ZKI2</accession>
<dbReference type="PIRSF" id="PIRSF031551">
    <property type="entry name" value="DUF1706"/>
    <property type="match status" value="1"/>
</dbReference>
<dbReference type="PANTHER" id="PTHR40658:SF3">
    <property type="entry name" value="CLBS_DFSB FAMILY FOUR-HELIX BUNDLE PROTEIN"/>
    <property type="match status" value="1"/>
</dbReference>
<gene>
    <name evidence="1" type="ORF">FHL02_11490</name>
</gene>
<dbReference type="AlphaFoldDB" id="A0A5P0ZKI2"/>
<dbReference type="Pfam" id="PF08020">
    <property type="entry name" value="DUF1706"/>
    <property type="match status" value="1"/>
</dbReference>
<dbReference type="OrthoDB" id="9786621at2"/>
<proteinExistence type="predicted"/>
<dbReference type="PANTHER" id="PTHR40658">
    <property type="match status" value="1"/>
</dbReference>
<sequence>MRTYANPEELITQIKSSYTKFITEFDVIPNQQRDLLVDNVDKSPSQMLAYQIGWLTLLLSWESDEKQGKTVVTPAPKYKWNNLGGLYQQFYQEYGQQTLDSQRKQLDQLVIQVCQWLSTLNQTEFLGVGQRQWANNQAQWPIWKWVHINTVAPFTNFRPKIRKWKKLAAHS</sequence>
<evidence type="ECO:0000313" key="2">
    <source>
        <dbReference type="Proteomes" id="UP000380386"/>
    </source>
</evidence>
<evidence type="ECO:0000313" key="1">
    <source>
        <dbReference type="EMBL" id="MQS53621.1"/>
    </source>
</evidence>
<comment type="caution">
    <text evidence="1">The sequence shown here is derived from an EMBL/GenBank/DDBJ whole genome shotgun (WGS) entry which is preliminary data.</text>
</comment>
<organism evidence="1 2">
    <name type="scientific">Companilactobacillus mishanensis</name>
    <dbReference type="NCBI Taxonomy" id="2486008"/>
    <lineage>
        <taxon>Bacteria</taxon>
        <taxon>Bacillati</taxon>
        <taxon>Bacillota</taxon>
        <taxon>Bacilli</taxon>
        <taxon>Lactobacillales</taxon>
        <taxon>Lactobacillaceae</taxon>
        <taxon>Companilactobacillus</taxon>
    </lineage>
</organism>
<name>A0A5P0ZKI2_9LACO</name>
<reference evidence="1 2" key="1">
    <citation type="journal article" date="2019" name="Syst. Appl. Microbiol.">
        <title>Polyphasic characterization of two novel Lactobacillus spp. isolated from blown salami packages: Description of Lactobacillus halodurans sp. nov. and Lactobacillus salsicarnum sp. nov.</title>
        <authorList>
            <person name="Schuster J.A."/>
            <person name="Klingl A."/>
            <person name="Vogel R.F."/>
            <person name="Ehrmann M.A."/>
        </authorList>
    </citation>
    <scope>NUCLEOTIDE SEQUENCE [LARGE SCALE GENOMIC DNA]</scope>
    <source>
        <strain evidence="1 2">TMW 1.2118</strain>
    </source>
</reference>
<dbReference type="Proteomes" id="UP000380386">
    <property type="component" value="Unassembled WGS sequence"/>
</dbReference>
<dbReference type="Gene3D" id="1.20.120.450">
    <property type="entry name" value="dinb family like domain"/>
    <property type="match status" value="1"/>
</dbReference>
<dbReference type="EMBL" id="VDFM01000027">
    <property type="protein sequence ID" value="MQS53621.1"/>
    <property type="molecule type" value="Genomic_DNA"/>
</dbReference>
<protein>
    <submittedName>
        <fullName evidence="1">ClbS/DfsB family four-helix bundle protein</fullName>
    </submittedName>
</protein>
<dbReference type="InterPro" id="IPR012550">
    <property type="entry name" value="DUF1706"/>
</dbReference>
<dbReference type="RefSeq" id="WP_153384051.1">
    <property type="nucleotide sequence ID" value="NZ_VDFM01000027.1"/>
</dbReference>